<feature type="domain" description="RPGR-interacting protein 1 first C2" evidence="1">
    <location>
        <begin position="47"/>
        <end position="175"/>
    </location>
</feature>
<sequence>MVLRTSLKTKEEMITRLEAQLLSVRRPKEAALNEDKELDFESGETLSLNRNHNVLELFFDKLNFVVPVKEELKTFVSWVMFIPVREPLQHTSIAVGSPAHFNHISLYKFKMSYSNFFLIKGETLKVDIYYLLSNDHPRKIGECVISLDELLSHPQNGLHGTEESTIGFLHYSLKFYKSGEQYIAKFQKKLAEATKNSKLEN</sequence>
<dbReference type="InterPro" id="IPR035892">
    <property type="entry name" value="C2_domain_sf"/>
</dbReference>
<evidence type="ECO:0000313" key="3">
    <source>
        <dbReference type="Proteomes" id="UP000326759"/>
    </source>
</evidence>
<evidence type="ECO:0000313" key="2">
    <source>
        <dbReference type="EMBL" id="KAB7495413.1"/>
    </source>
</evidence>
<name>A0A5N5SN00_9CRUS</name>
<protein>
    <recommendedName>
        <fullName evidence="1">RPGR-interacting protein 1 first C2 domain-containing protein</fullName>
    </recommendedName>
</protein>
<reference evidence="2 3" key="1">
    <citation type="journal article" date="2019" name="PLoS Biol.">
        <title>Sex chromosomes control vertical transmission of feminizing Wolbachia symbionts in an isopod.</title>
        <authorList>
            <person name="Becking T."/>
            <person name="Chebbi M.A."/>
            <person name="Giraud I."/>
            <person name="Moumen B."/>
            <person name="Laverre T."/>
            <person name="Caubet Y."/>
            <person name="Peccoud J."/>
            <person name="Gilbert C."/>
            <person name="Cordaux R."/>
        </authorList>
    </citation>
    <scope>NUCLEOTIDE SEQUENCE [LARGE SCALE GENOMIC DNA]</scope>
    <source>
        <strain evidence="2">ANa2</strain>
        <tissue evidence="2">Whole body excluding digestive tract and cuticle</tissue>
    </source>
</reference>
<comment type="caution">
    <text evidence="2">The sequence shown here is derived from an EMBL/GenBank/DDBJ whole genome shotgun (WGS) entry which is preliminary data.</text>
</comment>
<dbReference type="AlphaFoldDB" id="A0A5N5SN00"/>
<dbReference type="SUPFAM" id="SSF49562">
    <property type="entry name" value="C2 domain (Calcium/lipid-binding domain, CaLB)"/>
    <property type="match status" value="1"/>
</dbReference>
<feature type="non-terminal residue" evidence="2">
    <location>
        <position position="201"/>
    </location>
</feature>
<keyword evidence="3" id="KW-1185">Reference proteome</keyword>
<dbReference type="EMBL" id="SEYY01022632">
    <property type="protein sequence ID" value="KAB7495413.1"/>
    <property type="molecule type" value="Genomic_DNA"/>
</dbReference>
<dbReference type="OrthoDB" id="6375252at2759"/>
<dbReference type="InterPro" id="IPR021656">
    <property type="entry name" value="C2-C2_1"/>
</dbReference>
<accession>A0A5N5SN00</accession>
<gene>
    <name evidence="2" type="ORF">Anas_05333</name>
</gene>
<dbReference type="Proteomes" id="UP000326759">
    <property type="component" value="Unassembled WGS sequence"/>
</dbReference>
<evidence type="ECO:0000259" key="1">
    <source>
        <dbReference type="Pfam" id="PF11618"/>
    </source>
</evidence>
<dbReference type="Gene3D" id="2.60.40.150">
    <property type="entry name" value="C2 domain"/>
    <property type="match status" value="1"/>
</dbReference>
<organism evidence="2 3">
    <name type="scientific">Armadillidium nasatum</name>
    <dbReference type="NCBI Taxonomy" id="96803"/>
    <lineage>
        <taxon>Eukaryota</taxon>
        <taxon>Metazoa</taxon>
        <taxon>Ecdysozoa</taxon>
        <taxon>Arthropoda</taxon>
        <taxon>Crustacea</taxon>
        <taxon>Multicrustacea</taxon>
        <taxon>Malacostraca</taxon>
        <taxon>Eumalacostraca</taxon>
        <taxon>Peracarida</taxon>
        <taxon>Isopoda</taxon>
        <taxon>Oniscidea</taxon>
        <taxon>Crinocheta</taxon>
        <taxon>Armadillidiidae</taxon>
        <taxon>Armadillidium</taxon>
    </lineage>
</organism>
<dbReference type="Pfam" id="PF11618">
    <property type="entry name" value="C2-C2_1"/>
    <property type="match status" value="1"/>
</dbReference>
<proteinExistence type="predicted"/>